<protein>
    <recommendedName>
        <fullName evidence="3">Zinc-binding alcohol dehydrogenase family protein</fullName>
    </recommendedName>
</protein>
<dbReference type="Proteomes" id="UP000624709">
    <property type="component" value="Unassembled WGS sequence"/>
</dbReference>
<organism evidence="1 2">
    <name type="scientific">Actinoplanes palleronii</name>
    <dbReference type="NCBI Taxonomy" id="113570"/>
    <lineage>
        <taxon>Bacteria</taxon>
        <taxon>Bacillati</taxon>
        <taxon>Actinomycetota</taxon>
        <taxon>Actinomycetes</taxon>
        <taxon>Micromonosporales</taxon>
        <taxon>Micromonosporaceae</taxon>
        <taxon>Actinoplanes</taxon>
    </lineage>
</organism>
<name>A0ABQ4BP58_9ACTN</name>
<comment type="caution">
    <text evidence="1">The sequence shown here is derived from an EMBL/GenBank/DDBJ whole genome shotgun (WGS) entry which is preliminary data.</text>
</comment>
<sequence length="51" mass="5470">MRVVQVVRFGGPEVLVPGRVVIGQTFPLDRAADAHAAIENRTAVGKTLLLM</sequence>
<dbReference type="Gene3D" id="3.90.180.10">
    <property type="entry name" value="Medium-chain alcohol dehydrogenases, catalytic domain"/>
    <property type="match status" value="1"/>
</dbReference>
<dbReference type="EMBL" id="BOMS01000146">
    <property type="protein sequence ID" value="GIE72463.1"/>
    <property type="molecule type" value="Genomic_DNA"/>
</dbReference>
<gene>
    <name evidence="1" type="ORF">Apa02nite_085710</name>
</gene>
<dbReference type="RefSeq" id="WP_203830177.1">
    <property type="nucleotide sequence ID" value="NZ_BAAATY010000051.1"/>
</dbReference>
<proteinExistence type="predicted"/>
<dbReference type="Pfam" id="PF13602">
    <property type="entry name" value="ADH_zinc_N_2"/>
    <property type="match status" value="1"/>
</dbReference>
<evidence type="ECO:0000313" key="2">
    <source>
        <dbReference type="Proteomes" id="UP000624709"/>
    </source>
</evidence>
<keyword evidence="2" id="KW-1185">Reference proteome</keyword>
<reference evidence="1 2" key="1">
    <citation type="submission" date="2021-01" db="EMBL/GenBank/DDBJ databases">
        <title>Whole genome shotgun sequence of Actinoplanes palleronii NBRC 14916.</title>
        <authorList>
            <person name="Komaki H."/>
            <person name="Tamura T."/>
        </authorList>
    </citation>
    <scope>NUCLEOTIDE SEQUENCE [LARGE SCALE GENOMIC DNA]</scope>
    <source>
        <strain evidence="1 2">NBRC 14916</strain>
    </source>
</reference>
<evidence type="ECO:0008006" key="3">
    <source>
        <dbReference type="Google" id="ProtNLM"/>
    </source>
</evidence>
<accession>A0ABQ4BP58</accession>
<evidence type="ECO:0000313" key="1">
    <source>
        <dbReference type="EMBL" id="GIE72463.1"/>
    </source>
</evidence>